<dbReference type="NCBIfam" id="TIGR00544">
    <property type="entry name" value="lgt"/>
    <property type="match status" value="1"/>
</dbReference>
<dbReference type="InterPro" id="IPR001640">
    <property type="entry name" value="Lgt"/>
</dbReference>
<feature type="transmembrane region" description="Helical" evidence="7">
    <location>
        <begin position="47"/>
        <end position="69"/>
    </location>
</feature>
<feature type="binding site" evidence="7">
    <location>
        <position position="130"/>
    </location>
    <ligand>
        <name>a 1,2-diacyl-sn-glycero-3-phospho-(1'-sn-glycerol)</name>
        <dbReference type="ChEBI" id="CHEBI:64716"/>
    </ligand>
</feature>
<evidence type="ECO:0000256" key="6">
    <source>
        <dbReference type="ARBA" id="ARBA00023136"/>
    </source>
</evidence>
<feature type="transmembrane region" description="Helical" evidence="7">
    <location>
        <begin position="81"/>
        <end position="105"/>
    </location>
</feature>
<comment type="similarity">
    <text evidence="1 7">Belongs to the Lgt family.</text>
</comment>
<dbReference type="RefSeq" id="WP_115749767.1">
    <property type="nucleotide sequence ID" value="NZ_PIOD01000011.1"/>
</dbReference>
<dbReference type="GO" id="GO:0042158">
    <property type="term" value="P:lipoprotein biosynthetic process"/>
    <property type="evidence" value="ECO:0007669"/>
    <property type="project" value="UniProtKB-UniRule"/>
</dbReference>
<keyword evidence="9" id="KW-1185">Reference proteome</keyword>
<comment type="function">
    <text evidence="7">Catalyzes the transfer of the diacylglyceryl group from phosphatidylglycerol to the sulfhydryl group of the N-terminal cysteine of a prolipoprotein, the first step in the formation of mature lipoproteins.</text>
</comment>
<dbReference type="GO" id="GO:0005886">
    <property type="term" value="C:plasma membrane"/>
    <property type="evidence" value="ECO:0007669"/>
    <property type="project" value="UniProtKB-SubCell"/>
</dbReference>
<keyword evidence="6 7" id="KW-0472">Membrane</keyword>
<feature type="transmembrane region" description="Helical" evidence="7">
    <location>
        <begin position="196"/>
        <end position="213"/>
    </location>
</feature>
<sequence length="269" mass="30252">MYKNLFNIFGYTIQSHAVISVIAIFLGFGVALTLTRKTIYYDHIYKFIYWAVIGAIIGARVWHVFVFQWPYYMQHPGQIIAIWQGGISVLGAIVGGAVALIIYCFKHRLDFLDLADYLSPAMMLGMGIGRIACFFAGDAFGKPTGSEFGITYPKGTIAYNTYGDQPLWPAISWEIQADFVVFAILLYLFGKKLPKGTLFFVYLILYGAVRFSLEFFRGDSDRFALHLTGGQWTSLGFIIIGLVLGIFVSVKRLKKPEHKALIGDFQTEK</sequence>
<evidence type="ECO:0000256" key="1">
    <source>
        <dbReference type="ARBA" id="ARBA00007150"/>
    </source>
</evidence>
<evidence type="ECO:0000256" key="5">
    <source>
        <dbReference type="ARBA" id="ARBA00022989"/>
    </source>
</evidence>
<dbReference type="PANTHER" id="PTHR30589">
    <property type="entry name" value="PROLIPOPROTEIN DIACYLGLYCERYL TRANSFERASE"/>
    <property type="match status" value="1"/>
</dbReference>
<evidence type="ECO:0000313" key="8">
    <source>
        <dbReference type="EMBL" id="RDW17698.1"/>
    </source>
</evidence>
<keyword evidence="4 7" id="KW-0812">Transmembrane</keyword>
<evidence type="ECO:0000256" key="3">
    <source>
        <dbReference type="ARBA" id="ARBA00022679"/>
    </source>
</evidence>
<comment type="subcellular location">
    <subcellularLocation>
        <location evidence="7">Cell membrane</location>
        <topology evidence="7">Multi-pass membrane protein</topology>
    </subcellularLocation>
</comment>
<evidence type="ECO:0000256" key="2">
    <source>
        <dbReference type="ARBA" id="ARBA00022475"/>
    </source>
</evidence>
<feature type="transmembrane region" description="Helical" evidence="7">
    <location>
        <begin position="12"/>
        <end position="35"/>
    </location>
</feature>
<gene>
    <name evidence="7 8" type="primary">lgt</name>
    <name evidence="8" type="ORF">CWR45_10165</name>
</gene>
<keyword evidence="8" id="KW-0449">Lipoprotein</keyword>
<comment type="pathway">
    <text evidence="7">Protein modification; lipoprotein biosynthesis (diacylglyceryl transfer).</text>
</comment>
<dbReference type="EC" id="2.5.1.145" evidence="7"/>
<accession>A0A3D8PR10</accession>
<dbReference type="Proteomes" id="UP000256520">
    <property type="component" value="Unassembled WGS sequence"/>
</dbReference>
<evidence type="ECO:0000313" key="9">
    <source>
        <dbReference type="Proteomes" id="UP000256520"/>
    </source>
</evidence>
<feature type="transmembrane region" description="Helical" evidence="7">
    <location>
        <begin position="170"/>
        <end position="189"/>
    </location>
</feature>
<proteinExistence type="inferred from homology"/>
<dbReference type="GO" id="GO:0008961">
    <property type="term" value="F:phosphatidylglycerol-prolipoprotein diacylglyceryl transferase activity"/>
    <property type="evidence" value="ECO:0007669"/>
    <property type="project" value="UniProtKB-UniRule"/>
</dbReference>
<keyword evidence="2 7" id="KW-1003">Cell membrane</keyword>
<comment type="caution">
    <text evidence="8">The sequence shown here is derived from an EMBL/GenBank/DDBJ whole genome shotgun (WGS) entry which is preliminary data.</text>
</comment>
<feature type="transmembrane region" description="Helical" evidence="7">
    <location>
        <begin position="233"/>
        <end position="250"/>
    </location>
</feature>
<keyword evidence="5 7" id="KW-1133">Transmembrane helix</keyword>
<dbReference type="Pfam" id="PF01790">
    <property type="entry name" value="LGT"/>
    <property type="match status" value="1"/>
</dbReference>
<dbReference type="PANTHER" id="PTHR30589:SF0">
    <property type="entry name" value="PHOSPHATIDYLGLYCEROL--PROLIPOPROTEIN DIACYLGLYCERYL TRANSFERASE"/>
    <property type="match status" value="1"/>
</dbReference>
<evidence type="ECO:0000256" key="4">
    <source>
        <dbReference type="ARBA" id="ARBA00022692"/>
    </source>
</evidence>
<dbReference type="UniPathway" id="UPA00664"/>
<reference evidence="9" key="1">
    <citation type="submission" date="2017-11" db="EMBL/GenBank/DDBJ databases">
        <authorList>
            <person name="Zhu W."/>
        </authorList>
    </citation>
    <scope>NUCLEOTIDE SEQUENCE [LARGE SCALE GENOMIC DNA]</scope>
    <source>
        <strain evidence="9">CAU 1051</strain>
    </source>
</reference>
<keyword evidence="3 7" id="KW-0808">Transferase</keyword>
<dbReference type="EMBL" id="PIOD01000011">
    <property type="protein sequence ID" value="RDW17698.1"/>
    <property type="molecule type" value="Genomic_DNA"/>
</dbReference>
<dbReference type="AlphaFoldDB" id="A0A3D8PR10"/>
<name>A0A3D8PR10_9BACI</name>
<feature type="transmembrane region" description="Helical" evidence="7">
    <location>
        <begin position="117"/>
        <end position="137"/>
    </location>
</feature>
<comment type="catalytic activity">
    <reaction evidence="7">
        <text>L-cysteinyl-[prolipoprotein] + a 1,2-diacyl-sn-glycero-3-phospho-(1'-sn-glycerol) = an S-1,2-diacyl-sn-glyceryl-L-cysteinyl-[prolipoprotein] + sn-glycerol 1-phosphate + H(+)</text>
        <dbReference type="Rhea" id="RHEA:56712"/>
        <dbReference type="Rhea" id="RHEA-COMP:14679"/>
        <dbReference type="Rhea" id="RHEA-COMP:14680"/>
        <dbReference type="ChEBI" id="CHEBI:15378"/>
        <dbReference type="ChEBI" id="CHEBI:29950"/>
        <dbReference type="ChEBI" id="CHEBI:57685"/>
        <dbReference type="ChEBI" id="CHEBI:64716"/>
        <dbReference type="ChEBI" id="CHEBI:140658"/>
        <dbReference type="EC" id="2.5.1.145"/>
    </reaction>
</comment>
<evidence type="ECO:0000256" key="7">
    <source>
        <dbReference type="HAMAP-Rule" id="MF_01147"/>
    </source>
</evidence>
<dbReference type="OrthoDB" id="871140at2"/>
<protein>
    <recommendedName>
        <fullName evidence="7">Phosphatidylglycerol--prolipoprotein diacylglyceryl transferase</fullName>
        <ecNumber evidence="7">2.5.1.145</ecNumber>
    </recommendedName>
</protein>
<dbReference type="HAMAP" id="MF_01147">
    <property type="entry name" value="Lgt"/>
    <property type="match status" value="1"/>
</dbReference>
<organism evidence="8 9">
    <name type="scientific">Oceanobacillus chungangensis</name>
    <dbReference type="NCBI Taxonomy" id="1229152"/>
    <lineage>
        <taxon>Bacteria</taxon>
        <taxon>Bacillati</taxon>
        <taxon>Bacillota</taxon>
        <taxon>Bacilli</taxon>
        <taxon>Bacillales</taxon>
        <taxon>Bacillaceae</taxon>
        <taxon>Oceanobacillus</taxon>
    </lineage>
</organism>